<evidence type="ECO:0000313" key="6">
    <source>
        <dbReference type="Proteomes" id="UP000193450"/>
    </source>
</evidence>
<organism evidence="5 6">
    <name type="scientific">Oceanicoccus sagamiensis</name>
    <dbReference type="NCBI Taxonomy" id="716816"/>
    <lineage>
        <taxon>Bacteria</taxon>
        <taxon>Pseudomonadati</taxon>
        <taxon>Pseudomonadota</taxon>
        <taxon>Gammaproteobacteria</taxon>
        <taxon>Cellvibrionales</taxon>
        <taxon>Spongiibacteraceae</taxon>
        <taxon>Oceanicoccus</taxon>
    </lineage>
</organism>
<dbReference type="Proteomes" id="UP000193450">
    <property type="component" value="Chromosome"/>
</dbReference>
<gene>
    <name evidence="5" type="ORF">BST96_16915</name>
</gene>
<reference evidence="5 6" key="1">
    <citation type="submission" date="2016-11" db="EMBL/GenBank/DDBJ databases">
        <title>Trade-off between light-utilization and light-protection in marine flavobacteria.</title>
        <authorList>
            <person name="Kumagai Y."/>
        </authorList>
    </citation>
    <scope>NUCLEOTIDE SEQUENCE [LARGE SCALE GENOMIC DNA]</scope>
    <source>
        <strain evidence="5 6">NBRC 107125</strain>
    </source>
</reference>
<dbReference type="EMBL" id="CP019343">
    <property type="protein sequence ID" value="ARN75640.1"/>
    <property type="molecule type" value="Genomic_DNA"/>
</dbReference>
<dbReference type="STRING" id="716816.BST96_16915"/>
<dbReference type="PANTHER" id="PTHR11516:SF60">
    <property type="entry name" value="PYRUVATE DEHYDROGENASE E1 COMPONENT SUBUNIT ALPHA"/>
    <property type="match status" value="1"/>
</dbReference>
<dbReference type="OrthoDB" id="9766715at2"/>
<dbReference type="GO" id="GO:0006086">
    <property type="term" value="P:pyruvate decarboxylation to acetyl-CoA"/>
    <property type="evidence" value="ECO:0007669"/>
    <property type="project" value="TreeGrafter"/>
</dbReference>
<accession>A0A1X9NC81</accession>
<sequence length="323" mass="34304">MSLDKKQFLDAYRTMRTIRDFEYRVSDEFGKGNIPGFLHLYAGQEAIASGMCAHLTDDDYIMSTHRGHGHCIAKGGDVGEMMKEIMGKEGGSCAGKGGSMHIAAIEKGMLGANAIVGGGPPLIVGAALANKTLGTDRVAVSFTGDGGSNQGTTFEAMNLAVVLKLPAIFMFENNGYGEGTAADYSVGSKDIAGRAAAFGMPALKVDGADIFAVYDACKEAVEHCRAGKGPITVEASITRFRGHFEGDAQAYREKGEVKRLMEDMDCLKIARANAIKKKLATKAQLDKIDKEVAEYIAESAEAGLAAPQPSVSELMTDIYSSEY</sequence>
<dbReference type="GO" id="GO:0004739">
    <property type="term" value="F:pyruvate dehydrogenase (acetyl-transferring) activity"/>
    <property type="evidence" value="ECO:0007669"/>
    <property type="project" value="TreeGrafter"/>
</dbReference>
<keyword evidence="2" id="KW-0560">Oxidoreductase</keyword>
<comment type="cofactor">
    <cofactor evidence="1">
        <name>thiamine diphosphate</name>
        <dbReference type="ChEBI" id="CHEBI:58937"/>
    </cofactor>
</comment>
<dbReference type="Gene3D" id="3.40.50.970">
    <property type="match status" value="1"/>
</dbReference>
<dbReference type="AlphaFoldDB" id="A0A1X9NC81"/>
<keyword evidence="6" id="KW-1185">Reference proteome</keyword>
<name>A0A1X9NC81_9GAMM</name>
<evidence type="ECO:0000256" key="2">
    <source>
        <dbReference type="ARBA" id="ARBA00023002"/>
    </source>
</evidence>
<dbReference type="KEGG" id="osg:BST96_16915"/>
<dbReference type="Pfam" id="PF00676">
    <property type="entry name" value="E1_dh"/>
    <property type="match status" value="1"/>
</dbReference>
<dbReference type="SUPFAM" id="SSF52518">
    <property type="entry name" value="Thiamin diphosphate-binding fold (THDP-binding)"/>
    <property type="match status" value="1"/>
</dbReference>
<feature type="domain" description="Dehydrogenase E1 component" evidence="4">
    <location>
        <begin position="14"/>
        <end position="310"/>
    </location>
</feature>
<proteinExistence type="predicted"/>
<dbReference type="InterPro" id="IPR001017">
    <property type="entry name" value="DH_E1"/>
</dbReference>
<evidence type="ECO:0000313" key="5">
    <source>
        <dbReference type="EMBL" id="ARN75640.1"/>
    </source>
</evidence>
<dbReference type="RefSeq" id="WP_085759826.1">
    <property type="nucleotide sequence ID" value="NZ_CP019343.1"/>
</dbReference>
<dbReference type="PANTHER" id="PTHR11516">
    <property type="entry name" value="PYRUVATE DEHYDROGENASE E1 COMPONENT, ALPHA SUBUNIT BACTERIAL AND ORGANELLAR"/>
    <property type="match status" value="1"/>
</dbReference>
<evidence type="ECO:0000256" key="3">
    <source>
        <dbReference type="ARBA" id="ARBA00023052"/>
    </source>
</evidence>
<keyword evidence="3" id="KW-0786">Thiamine pyrophosphate</keyword>
<dbReference type="InterPro" id="IPR050642">
    <property type="entry name" value="PDH_E1_Alpha_Subunit"/>
</dbReference>
<evidence type="ECO:0000256" key="1">
    <source>
        <dbReference type="ARBA" id="ARBA00001964"/>
    </source>
</evidence>
<protein>
    <submittedName>
        <fullName evidence="5">ABC transporter substrate-binding protein</fullName>
    </submittedName>
</protein>
<evidence type="ECO:0000259" key="4">
    <source>
        <dbReference type="Pfam" id="PF00676"/>
    </source>
</evidence>
<dbReference type="InterPro" id="IPR029061">
    <property type="entry name" value="THDP-binding"/>
</dbReference>
<dbReference type="CDD" id="cd02000">
    <property type="entry name" value="TPP_E1_PDC_ADC_BCADC"/>
    <property type="match status" value="1"/>
</dbReference>